<dbReference type="EMBL" id="MPUH01000140">
    <property type="protein sequence ID" value="OMJ88834.1"/>
    <property type="molecule type" value="Genomic_DNA"/>
</dbReference>
<dbReference type="Proteomes" id="UP000187209">
    <property type="component" value="Unassembled WGS sequence"/>
</dbReference>
<evidence type="ECO:0000313" key="1">
    <source>
        <dbReference type="EMBL" id="OMJ88834.1"/>
    </source>
</evidence>
<dbReference type="AlphaFoldDB" id="A0A1R2CIG5"/>
<proteinExistence type="predicted"/>
<accession>A0A1R2CIG5</accession>
<sequence length="376" mass="44123">MGNKDSKNRNSNEEKYFQNTRKMQFEFFSNVYGFQENTGKWIYTLKQELNKKSSFKWSKMFLEMLEARGNYQDLRSKSAFAWKKYNSNKNKVPRIDSNNLCKWRESIINLQTFSYEVEIDPNKKSLHRYLTSQPDSTLYTIIKMFQRILIKIYSVKDGRKFVLKENILANLQECSKELDESILWFCQIMKKIIPEFFLHIPEKIQDLEIIIRDSVISRDILELLVLIRKELEKEKHNEYLQGLQNICYFHSTSPILGKLERDNNSNYTKAIKSVLEITQSNSLGQMQDAVVMLMNHISLSLYNPEDPDSIAEDDTIISAFLFVLARSSAPNLPHYLSILTTFMDEKTLNIKDVGKGIVKLSFLLDNVSNWSYLINC</sequence>
<organism evidence="1 2">
    <name type="scientific">Stentor coeruleus</name>
    <dbReference type="NCBI Taxonomy" id="5963"/>
    <lineage>
        <taxon>Eukaryota</taxon>
        <taxon>Sar</taxon>
        <taxon>Alveolata</taxon>
        <taxon>Ciliophora</taxon>
        <taxon>Postciliodesmatophora</taxon>
        <taxon>Heterotrichea</taxon>
        <taxon>Heterotrichida</taxon>
        <taxon>Stentoridae</taxon>
        <taxon>Stentor</taxon>
    </lineage>
</organism>
<reference evidence="1 2" key="1">
    <citation type="submission" date="2016-11" db="EMBL/GenBank/DDBJ databases">
        <title>The macronuclear genome of Stentor coeruleus: a giant cell with tiny introns.</title>
        <authorList>
            <person name="Slabodnick M."/>
            <person name="Ruby J.G."/>
            <person name="Reiff S.B."/>
            <person name="Swart E.C."/>
            <person name="Gosai S."/>
            <person name="Prabakaran S."/>
            <person name="Witkowska E."/>
            <person name="Larue G.E."/>
            <person name="Fisher S."/>
            <person name="Freeman R.M."/>
            <person name="Gunawardena J."/>
            <person name="Chu W."/>
            <person name="Stover N.A."/>
            <person name="Gregory B.D."/>
            <person name="Nowacki M."/>
            <person name="Derisi J."/>
            <person name="Roy S.W."/>
            <person name="Marshall W.F."/>
            <person name="Sood P."/>
        </authorList>
    </citation>
    <scope>NUCLEOTIDE SEQUENCE [LARGE SCALE GENOMIC DNA]</scope>
    <source>
        <strain evidence="1">WM001</strain>
    </source>
</reference>
<name>A0A1R2CIG5_9CILI</name>
<gene>
    <name evidence="1" type="ORF">SteCoe_9134</name>
</gene>
<comment type="caution">
    <text evidence="1">The sequence shown here is derived from an EMBL/GenBank/DDBJ whole genome shotgun (WGS) entry which is preliminary data.</text>
</comment>
<keyword evidence="2" id="KW-1185">Reference proteome</keyword>
<evidence type="ECO:0000313" key="2">
    <source>
        <dbReference type="Proteomes" id="UP000187209"/>
    </source>
</evidence>
<protein>
    <recommendedName>
        <fullName evidence="3">VPS9 domain-containing protein</fullName>
    </recommendedName>
</protein>
<evidence type="ECO:0008006" key="3">
    <source>
        <dbReference type="Google" id="ProtNLM"/>
    </source>
</evidence>